<dbReference type="AlphaFoldDB" id="A0ABD0RIJ6"/>
<protein>
    <recommendedName>
        <fullName evidence="3">Reverse transcriptase</fullName>
    </recommendedName>
</protein>
<dbReference type="PANTHER" id="PTHR47510:SF3">
    <property type="entry name" value="ENDO_EXONUCLEASE_PHOSPHATASE DOMAIN-CONTAINING PROTEIN"/>
    <property type="match status" value="1"/>
</dbReference>
<sequence>VKAITNYKTPSPRTEVNQRLAEDLNEFYCRFESPHTCSAHLFSQLPATPSPPPTLQISEDEVCQVFRKNKRRKAPGPDGVTPACLKTCADQLAPIFSQIFNRSLELCEVPSCFKRSTIIPVPKKPKITGLNDYRPVALTSVVM</sequence>
<dbReference type="EMBL" id="JAMKFB020000003">
    <property type="protein sequence ID" value="KAL0198364.1"/>
    <property type="molecule type" value="Genomic_DNA"/>
</dbReference>
<gene>
    <name evidence="1" type="ORF">M9458_006904</name>
</gene>
<reference evidence="1 2" key="1">
    <citation type="submission" date="2024-05" db="EMBL/GenBank/DDBJ databases">
        <title>Genome sequencing and assembly of Indian major carp, Cirrhinus mrigala (Hamilton, 1822).</title>
        <authorList>
            <person name="Mohindra V."/>
            <person name="Chowdhury L.M."/>
            <person name="Lal K."/>
            <person name="Jena J.K."/>
        </authorList>
    </citation>
    <scope>NUCLEOTIDE SEQUENCE [LARGE SCALE GENOMIC DNA]</scope>
    <source>
        <strain evidence="1">CM1030</strain>
        <tissue evidence="1">Blood</tissue>
    </source>
</reference>
<evidence type="ECO:0000313" key="1">
    <source>
        <dbReference type="EMBL" id="KAL0198364.1"/>
    </source>
</evidence>
<feature type="non-terminal residue" evidence="1">
    <location>
        <position position="1"/>
    </location>
</feature>
<proteinExistence type="predicted"/>
<feature type="non-terminal residue" evidence="1">
    <location>
        <position position="143"/>
    </location>
</feature>
<evidence type="ECO:0000313" key="2">
    <source>
        <dbReference type="Proteomes" id="UP001529510"/>
    </source>
</evidence>
<dbReference type="Proteomes" id="UP001529510">
    <property type="component" value="Unassembled WGS sequence"/>
</dbReference>
<accession>A0ABD0RIJ6</accession>
<keyword evidence="2" id="KW-1185">Reference proteome</keyword>
<organism evidence="1 2">
    <name type="scientific">Cirrhinus mrigala</name>
    <name type="common">Mrigala</name>
    <dbReference type="NCBI Taxonomy" id="683832"/>
    <lineage>
        <taxon>Eukaryota</taxon>
        <taxon>Metazoa</taxon>
        <taxon>Chordata</taxon>
        <taxon>Craniata</taxon>
        <taxon>Vertebrata</taxon>
        <taxon>Euteleostomi</taxon>
        <taxon>Actinopterygii</taxon>
        <taxon>Neopterygii</taxon>
        <taxon>Teleostei</taxon>
        <taxon>Ostariophysi</taxon>
        <taxon>Cypriniformes</taxon>
        <taxon>Cyprinidae</taxon>
        <taxon>Labeoninae</taxon>
        <taxon>Labeonini</taxon>
        <taxon>Cirrhinus</taxon>
    </lineage>
</organism>
<evidence type="ECO:0008006" key="3">
    <source>
        <dbReference type="Google" id="ProtNLM"/>
    </source>
</evidence>
<name>A0ABD0RIJ6_CIRMR</name>
<dbReference type="PANTHER" id="PTHR47510">
    <property type="entry name" value="REVERSE TRANSCRIPTASE DOMAIN-CONTAINING PROTEIN"/>
    <property type="match status" value="1"/>
</dbReference>
<comment type="caution">
    <text evidence="1">The sequence shown here is derived from an EMBL/GenBank/DDBJ whole genome shotgun (WGS) entry which is preliminary data.</text>
</comment>